<dbReference type="Proteomes" id="UP001530377">
    <property type="component" value="Unassembled WGS sequence"/>
</dbReference>
<feature type="compositionally biased region" description="Acidic residues" evidence="1">
    <location>
        <begin position="125"/>
        <end position="134"/>
    </location>
</feature>
<dbReference type="PANTHER" id="PTHR23082:SF0">
    <property type="entry name" value="GENERAL TRANSCRIPTION FACTOR 3C POLYPEPTIDE 3"/>
    <property type="match status" value="1"/>
</dbReference>
<dbReference type="PANTHER" id="PTHR23082">
    <property type="entry name" value="TRANSCRIPTION INITIATION FACTOR IIIC TFIIIC , POLYPEPTIDE 3-RELATED"/>
    <property type="match status" value="1"/>
</dbReference>
<reference evidence="2 3" key="1">
    <citation type="submission" date="2024-10" db="EMBL/GenBank/DDBJ databases">
        <title>Updated reference genomes for cyclostephanoid diatoms.</title>
        <authorList>
            <person name="Roberts W.R."/>
            <person name="Alverson A.J."/>
        </authorList>
    </citation>
    <scope>NUCLEOTIDE SEQUENCE [LARGE SCALE GENOMIC DNA]</scope>
    <source>
        <strain evidence="2 3">AJA228-03</strain>
    </source>
</reference>
<feature type="non-terminal residue" evidence="2">
    <location>
        <position position="1"/>
    </location>
</feature>
<name>A0ABD3R6Y3_9STRA</name>
<evidence type="ECO:0000256" key="1">
    <source>
        <dbReference type="SAM" id="MobiDB-lite"/>
    </source>
</evidence>
<organism evidence="2 3">
    <name type="scientific">Cyclostephanos tholiformis</name>
    <dbReference type="NCBI Taxonomy" id="382380"/>
    <lineage>
        <taxon>Eukaryota</taxon>
        <taxon>Sar</taxon>
        <taxon>Stramenopiles</taxon>
        <taxon>Ochrophyta</taxon>
        <taxon>Bacillariophyta</taxon>
        <taxon>Coscinodiscophyceae</taxon>
        <taxon>Thalassiosirophycidae</taxon>
        <taxon>Stephanodiscales</taxon>
        <taxon>Stephanodiscaceae</taxon>
        <taxon>Cyclostephanos</taxon>
    </lineage>
</organism>
<accession>A0ABD3R6Y3</accession>
<evidence type="ECO:0000313" key="2">
    <source>
        <dbReference type="EMBL" id="KAL3808508.1"/>
    </source>
</evidence>
<sequence>VPRRSPDRTTKRRALREADMMEMAIEVDNDDLRNDGETKGRTKRLRGSRVGFDVAVLQSMPALPNIGMREEDANKGARGERLNEGGGSGEALNEDLDERYEMLQEVAALGIDLGLDEVDKLGDEYQEGGEENDSIDGAISSSSEYDESGDDRDEEASKRNTQLNERANVSVSTDGLVKPKKRLMHRLRDFTSQRLAEKHGEALSAHIRGMSETAVQKLREVARSAPGAPQVYSSLGMVYESMLTDTEGQHDSRDRGDDGEVENDSQSNYLQRRMELAKKAYASYHVASLLTKRDFVLWERSGDAAMKVADIYSEIIVHMRINQNRNPNLANVNDAISTHKGFDPNAGPEIWRSHRKLWMEHALSAYDSSDKLRPPGIDVPCKLAQLHMALGSYIDALTILTDLRNVASGGSSGGDNEPNIRRSEMDGSYPCWLLYADLMLKIGYECKQWSDGASTSQNYTFKRWLKKNSNDFDWRERRLQALCLALEAATGSSSCTKLIRWMRKRAEKISLQMIDIDVGNDNDNNARDIHEKKDKANTVTDKEASFATISKYDEARDKLIRRNKMELQIFDRKTKEMNLIEGSQVYKNRIASRTALLETHGTSIKDLAMRNYAVEQQSGPHGDENPDQCSSPQNALPIQGSFATVYDITALLLKQCIELKLFDGGLLAVQSVFNYSKERVSRLKRRIERENERPQCSRHGLVQSGFNYDQINFDSESEDEDFEMYISDDDKFEQFGSLQSLESLILPLGIRAMHAICLLGVGGQDYVALNSVDRVIMSNEIDMFSNDNVYRDDSLACDPRWIAFSKHFNAPVNKSFVVYCVANLVAGDVEAADHSRCHILREVLRIFRKYLRAMDNNHGKNQGIEEAITRSKEPDRAHTLKVLLATLNLMIRCTKNDLAALDEPGKDEAKVIERAVVDSMYTLQTMLRFHHELWKPRYSDWSLPDVSIDMVRVLSGALSILVKVSSVSDVKNEADFVRVGYTKARHLISIICHGDSVPSKQSTRENFESLRSFPLPCLWQTSLHVKISLRAYNLCVACCVSAFSGWEPSEFNLDNLRSSDVNFFGVTLEGQWVAGFLSKSVAFSVAEQWEHLSSILPELEILPFERHLEERKKTSWYQKVMGNIEKQSIDPKKIQSHGEDDGIKALLSFSSLCLLAAERSEGDEKDELLGFSLSVLLPITQFCIDKQVWHSTIGSLCIGPRNNTKVDYYLDENCNWLGPTKAHQGQVQNANKTHHRFPRPSKVEKPTRQHLQPTNIVRVPTSVLHKLWTTDGVQRDRRDVIKDALSSMTTVDNAMKNLRKSRTLNSLERACIDVAVALIGLTAYEDCENPFVCLQQAAMYAGLGSKRGNNDEAFKRFLPLKNKCTPLEALNILGRSDCLRAIHFLLEAQYLCNWVASVCHSHRDHLQENLPWNSRWSAIGIMTYTVATIIKETSEALNQDNSGFGALREWDDIADEEIRCGKSDALNLMNVKSTYSLAPLGGERTLPDHGGYRDIINEHADHNSFEKPQSDVEELVMDDGDDDYDPYEGIEVVGV</sequence>
<feature type="region of interest" description="Disordered" evidence="1">
    <location>
        <begin position="245"/>
        <end position="266"/>
    </location>
</feature>
<feature type="region of interest" description="Disordered" evidence="1">
    <location>
        <begin position="69"/>
        <end position="92"/>
    </location>
</feature>
<dbReference type="EMBL" id="JALLPB020000500">
    <property type="protein sequence ID" value="KAL3808508.1"/>
    <property type="molecule type" value="Genomic_DNA"/>
</dbReference>
<feature type="compositionally biased region" description="Polar residues" evidence="1">
    <location>
        <begin position="159"/>
        <end position="173"/>
    </location>
</feature>
<proteinExistence type="predicted"/>
<evidence type="ECO:0000313" key="3">
    <source>
        <dbReference type="Proteomes" id="UP001530377"/>
    </source>
</evidence>
<feature type="compositionally biased region" description="Basic and acidic residues" evidence="1">
    <location>
        <begin position="69"/>
        <end position="83"/>
    </location>
</feature>
<dbReference type="InterPro" id="IPR039340">
    <property type="entry name" value="Tfc4/TFIIIC-102/Sfc4"/>
</dbReference>
<comment type="caution">
    <text evidence="2">The sequence shown here is derived from an EMBL/GenBank/DDBJ whole genome shotgun (WGS) entry which is preliminary data.</text>
</comment>
<keyword evidence="3" id="KW-1185">Reference proteome</keyword>
<feature type="compositionally biased region" description="Basic and acidic residues" evidence="1">
    <location>
        <begin position="247"/>
        <end position="258"/>
    </location>
</feature>
<feature type="compositionally biased region" description="Acidic residues" evidence="1">
    <location>
        <begin position="144"/>
        <end position="154"/>
    </location>
</feature>
<feature type="region of interest" description="Disordered" evidence="1">
    <location>
        <begin position="125"/>
        <end position="178"/>
    </location>
</feature>
<protein>
    <submittedName>
        <fullName evidence="2">Uncharacterized protein</fullName>
    </submittedName>
</protein>
<gene>
    <name evidence="2" type="ORF">ACHAXA_008329</name>
</gene>